<dbReference type="GO" id="GO:0018580">
    <property type="term" value="F:nitronate monooxygenase activity"/>
    <property type="evidence" value="ECO:0007669"/>
    <property type="project" value="InterPro"/>
</dbReference>
<evidence type="ECO:0000256" key="1">
    <source>
        <dbReference type="ARBA" id="ARBA00022630"/>
    </source>
</evidence>
<proteinExistence type="predicted"/>
<dbReference type="AlphaFoldDB" id="A0AAV9NTQ1"/>
<keyword evidence="1" id="KW-0285">Flavoprotein</keyword>
<evidence type="ECO:0000256" key="2">
    <source>
        <dbReference type="ARBA" id="ARBA00022643"/>
    </source>
</evidence>
<dbReference type="Proteomes" id="UP001358417">
    <property type="component" value="Unassembled WGS sequence"/>
</dbReference>
<gene>
    <name evidence="4" type="ORF">LTR84_000236</name>
</gene>
<sequence length="360" mass="39049">MALQRKSGQHKQIQTPLTDLFRIRHPIMLAGMGPVSSPKLAAEVTNAGGIGVIGGYGYTPDQLREQIKELKSYLHAPDAAWGVDLLIPQVGGQARKTNYDYTKGKLDELITIIIEYGATVFVCAVGIPPKHVVDRLHQHGVLYMNMIGHPKHVQKCLNNDVDILCAQGGEGGGHTGNIPFSILIPAIVQNVMGHKSKFTGHDVQVVAAGGISNGTTIAAALMMGATGVWVGTRFLVAHEANCSSAHKEAVLSADFDATVRTTIYTGRPLRVKKTPYVLDWETNRQKELKELTSNGVLPIDHDAEQRADDDEFTDNLSPFLMGKVAGLITKRQSAQNIVDELFRETVDALARAKGYLTAKL</sequence>
<comment type="caution">
    <text evidence="4">The sequence shown here is derived from an EMBL/GenBank/DDBJ whole genome shotgun (WGS) entry which is preliminary data.</text>
</comment>
<dbReference type="Pfam" id="PF03060">
    <property type="entry name" value="NMO"/>
    <property type="match status" value="1"/>
</dbReference>
<dbReference type="InterPro" id="IPR013785">
    <property type="entry name" value="Aldolase_TIM"/>
</dbReference>
<dbReference type="InterPro" id="IPR004136">
    <property type="entry name" value="NMO"/>
</dbReference>
<keyword evidence="5" id="KW-1185">Reference proteome</keyword>
<dbReference type="GeneID" id="89968458"/>
<dbReference type="Gene3D" id="3.20.20.70">
    <property type="entry name" value="Aldolase class I"/>
    <property type="match status" value="1"/>
</dbReference>
<protein>
    <recommendedName>
        <fullName evidence="6">Nitronate monooxygenase domain-containing protein</fullName>
    </recommendedName>
</protein>
<dbReference type="CDD" id="cd04730">
    <property type="entry name" value="NPD_like"/>
    <property type="match status" value="1"/>
</dbReference>
<dbReference type="PANTHER" id="PTHR32332:SF31">
    <property type="entry name" value="2-NITROPROPANE DIOXYGENASE FAMILY, PUTATIVE (AFU_ORTHOLOGUE AFUA_2G09850)-RELATED"/>
    <property type="match status" value="1"/>
</dbReference>
<evidence type="ECO:0000256" key="3">
    <source>
        <dbReference type="ARBA" id="ARBA00023002"/>
    </source>
</evidence>
<keyword evidence="2" id="KW-0288">FMN</keyword>
<dbReference type="EMBL" id="JAVRRD010000001">
    <property type="protein sequence ID" value="KAK5064403.1"/>
    <property type="molecule type" value="Genomic_DNA"/>
</dbReference>
<dbReference type="SUPFAM" id="SSF51412">
    <property type="entry name" value="Inosine monophosphate dehydrogenase (IMPDH)"/>
    <property type="match status" value="1"/>
</dbReference>
<evidence type="ECO:0000313" key="5">
    <source>
        <dbReference type="Proteomes" id="UP001358417"/>
    </source>
</evidence>
<evidence type="ECO:0000313" key="4">
    <source>
        <dbReference type="EMBL" id="KAK5064403.1"/>
    </source>
</evidence>
<name>A0AAV9NTQ1_9EURO</name>
<accession>A0AAV9NTQ1</accession>
<reference evidence="4 5" key="1">
    <citation type="submission" date="2023-08" db="EMBL/GenBank/DDBJ databases">
        <title>Black Yeasts Isolated from many extreme environments.</title>
        <authorList>
            <person name="Coleine C."/>
            <person name="Stajich J.E."/>
            <person name="Selbmann L."/>
        </authorList>
    </citation>
    <scope>NUCLEOTIDE SEQUENCE [LARGE SCALE GENOMIC DNA]</scope>
    <source>
        <strain evidence="4 5">CCFEE 5792</strain>
    </source>
</reference>
<evidence type="ECO:0008006" key="6">
    <source>
        <dbReference type="Google" id="ProtNLM"/>
    </source>
</evidence>
<organism evidence="4 5">
    <name type="scientific">Exophiala bonariae</name>
    <dbReference type="NCBI Taxonomy" id="1690606"/>
    <lineage>
        <taxon>Eukaryota</taxon>
        <taxon>Fungi</taxon>
        <taxon>Dikarya</taxon>
        <taxon>Ascomycota</taxon>
        <taxon>Pezizomycotina</taxon>
        <taxon>Eurotiomycetes</taxon>
        <taxon>Chaetothyriomycetidae</taxon>
        <taxon>Chaetothyriales</taxon>
        <taxon>Herpotrichiellaceae</taxon>
        <taxon>Exophiala</taxon>
    </lineage>
</organism>
<dbReference type="RefSeq" id="XP_064711727.1">
    <property type="nucleotide sequence ID" value="XM_064843867.1"/>
</dbReference>
<keyword evidence="3" id="KW-0560">Oxidoreductase</keyword>
<dbReference type="PANTHER" id="PTHR32332">
    <property type="entry name" value="2-NITROPROPANE DIOXYGENASE"/>
    <property type="match status" value="1"/>
</dbReference>